<dbReference type="FunFam" id="3.30.160.60:FF:000100">
    <property type="entry name" value="Zinc finger 45-like"/>
    <property type="match status" value="1"/>
</dbReference>
<comment type="caution">
    <text evidence="15">The sequence shown here is derived from an EMBL/GenBank/DDBJ whole genome shotgun (WGS) entry which is preliminary data.</text>
</comment>
<gene>
    <name evidence="15" type="ORF">MMEN_LOCUS4154</name>
</gene>
<dbReference type="SMART" id="SM00225">
    <property type="entry name" value="BTB"/>
    <property type="match status" value="1"/>
</dbReference>
<dbReference type="GO" id="GO:0000978">
    <property type="term" value="F:RNA polymerase II cis-regulatory region sequence-specific DNA binding"/>
    <property type="evidence" value="ECO:0007669"/>
    <property type="project" value="TreeGrafter"/>
</dbReference>
<dbReference type="PROSITE" id="PS50157">
    <property type="entry name" value="ZINC_FINGER_C2H2_2"/>
    <property type="match status" value="3"/>
</dbReference>
<feature type="compositionally biased region" description="Polar residues" evidence="12">
    <location>
        <begin position="156"/>
        <end position="167"/>
    </location>
</feature>
<evidence type="ECO:0000256" key="7">
    <source>
        <dbReference type="ARBA" id="ARBA00023015"/>
    </source>
</evidence>
<evidence type="ECO:0000256" key="9">
    <source>
        <dbReference type="ARBA" id="ARBA00023163"/>
    </source>
</evidence>
<dbReference type="Pfam" id="PF00096">
    <property type="entry name" value="zf-C2H2"/>
    <property type="match status" value="2"/>
</dbReference>
<keyword evidence="8" id="KW-0238">DNA-binding</keyword>
<dbReference type="Pfam" id="PF00651">
    <property type="entry name" value="BTB"/>
    <property type="match status" value="1"/>
</dbReference>
<evidence type="ECO:0000256" key="11">
    <source>
        <dbReference type="PROSITE-ProRule" id="PRU00042"/>
    </source>
</evidence>
<keyword evidence="6" id="KW-0862">Zinc</keyword>
<dbReference type="Gene3D" id="3.30.160.60">
    <property type="entry name" value="Classic Zinc Finger"/>
    <property type="match status" value="2"/>
</dbReference>
<evidence type="ECO:0000259" key="13">
    <source>
        <dbReference type="PROSITE" id="PS50097"/>
    </source>
</evidence>
<dbReference type="GO" id="GO:0008270">
    <property type="term" value="F:zinc ion binding"/>
    <property type="evidence" value="ECO:0007669"/>
    <property type="project" value="UniProtKB-KW"/>
</dbReference>
<dbReference type="InterPro" id="IPR036236">
    <property type="entry name" value="Znf_C2H2_sf"/>
</dbReference>
<feature type="region of interest" description="Disordered" evidence="12">
    <location>
        <begin position="382"/>
        <end position="425"/>
    </location>
</feature>
<evidence type="ECO:0000256" key="8">
    <source>
        <dbReference type="ARBA" id="ARBA00023125"/>
    </source>
</evidence>
<evidence type="ECO:0000256" key="5">
    <source>
        <dbReference type="ARBA" id="ARBA00022771"/>
    </source>
</evidence>
<dbReference type="Proteomes" id="UP000677803">
    <property type="component" value="Unassembled WGS sequence"/>
</dbReference>
<dbReference type="Gene3D" id="3.30.710.10">
    <property type="entry name" value="Potassium Channel Kv1.1, Chain A"/>
    <property type="match status" value="1"/>
</dbReference>
<sequence length="425" mass="46581">MSGSSDTLQFSLPTHGDAILCKMNVLREENRFCDITLIIGGSSVSAAQTARFHGHRVVLAASSDFLRDQFLLHEEQAELSVGVVSSARVAKTLLLSCYTGLLEVPLRELVSYLVAASALRMSQVVEKCTQALSHCLSSIPVCLKLERHLEDEVKQQLDSGRPSSGSETLGEMDAVPPNIQEPNTKEEGAADQVDQEAEMVADRVGEKTQLGTSEDGAFSPATVESEDGSGTESICNTSAYLKDSPAPHSVSQDPSTGSFGSCEDLVDGVQTQQRQTQEPTTEATLAVRLHGDEAEDPDSPPAQRPYLCRRCDRIFQHLENYMRHLKEHRQHLCLVCGEGFSQRSKLTRHIHVHTGVKLFRCPLCHRQFTQRGALQEHLLLHTRDGSRPGPAHKPGLREHLSGGKPSQQEVPRKAQTQGHQESGTM</sequence>
<dbReference type="EMBL" id="CAJRST010003335">
    <property type="protein sequence ID" value="CAG5867356.1"/>
    <property type="molecule type" value="Genomic_DNA"/>
</dbReference>
<dbReference type="PROSITE" id="PS50097">
    <property type="entry name" value="BTB"/>
    <property type="match status" value="1"/>
</dbReference>
<dbReference type="PANTHER" id="PTHR46105">
    <property type="entry name" value="AGAP004733-PA"/>
    <property type="match status" value="1"/>
</dbReference>
<dbReference type="PANTHER" id="PTHR46105:SF29">
    <property type="entry name" value="ZINC FINGER AND BTB DOMAIN CONTAINING 12"/>
    <property type="match status" value="1"/>
</dbReference>
<evidence type="ECO:0000256" key="6">
    <source>
        <dbReference type="ARBA" id="ARBA00022833"/>
    </source>
</evidence>
<dbReference type="InterPro" id="IPR050457">
    <property type="entry name" value="ZnFinger_BTB_dom_contain"/>
</dbReference>
<keyword evidence="10" id="KW-0539">Nucleus</keyword>
<feature type="region of interest" description="Disordered" evidence="12">
    <location>
        <begin position="153"/>
        <end position="263"/>
    </location>
</feature>
<name>A0A8S4ANR9_9TELE</name>
<feature type="compositionally biased region" description="Polar residues" evidence="12">
    <location>
        <begin position="404"/>
        <end position="425"/>
    </location>
</feature>
<reference evidence="15" key="1">
    <citation type="submission" date="2021-05" db="EMBL/GenBank/DDBJ databases">
        <authorList>
            <person name="Tigano A."/>
        </authorList>
    </citation>
    <scope>NUCLEOTIDE SEQUENCE</scope>
</reference>
<feature type="compositionally biased region" description="Polar residues" evidence="12">
    <location>
        <begin position="249"/>
        <end position="259"/>
    </location>
</feature>
<evidence type="ECO:0000259" key="14">
    <source>
        <dbReference type="PROSITE" id="PS50157"/>
    </source>
</evidence>
<organism evidence="15 16">
    <name type="scientific">Menidia menidia</name>
    <name type="common">Atlantic silverside</name>
    <dbReference type="NCBI Taxonomy" id="238744"/>
    <lineage>
        <taxon>Eukaryota</taxon>
        <taxon>Metazoa</taxon>
        <taxon>Chordata</taxon>
        <taxon>Craniata</taxon>
        <taxon>Vertebrata</taxon>
        <taxon>Euteleostomi</taxon>
        <taxon>Actinopterygii</taxon>
        <taxon>Neopterygii</taxon>
        <taxon>Teleostei</taxon>
        <taxon>Neoteleostei</taxon>
        <taxon>Acanthomorphata</taxon>
        <taxon>Ovalentaria</taxon>
        <taxon>Atherinomorphae</taxon>
        <taxon>Atheriniformes</taxon>
        <taxon>Atherinopsidae</taxon>
        <taxon>Menidiinae</taxon>
        <taxon>Menidia</taxon>
    </lineage>
</organism>
<comment type="function">
    <text evidence="1">May be involved in transcriptional regulation.</text>
</comment>
<keyword evidence="9" id="KW-0804">Transcription</keyword>
<feature type="domain" description="C2H2-type" evidence="14">
    <location>
        <begin position="306"/>
        <end position="328"/>
    </location>
</feature>
<keyword evidence="3" id="KW-0479">Metal-binding</keyword>
<accession>A0A8S4ANR9</accession>
<evidence type="ECO:0000256" key="2">
    <source>
        <dbReference type="ARBA" id="ARBA00004123"/>
    </source>
</evidence>
<feature type="domain" description="C2H2-type" evidence="14">
    <location>
        <begin position="331"/>
        <end position="358"/>
    </location>
</feature>
<evidence type="ECO:0000256" key="12">
    <source>
        <dbReference type="SAM" id="MobiDB-lite"/>
    </source>
</evidence>
<keyword evidence="7" id="KW-0805">Transcription regulation</keyword>
<feature type="domain" description="C2H2-type" evidence="14">
    <location>
        <begin position="359"/>
        <end position="386"/>
    </location>
</feature>
<dbReference type="AlphaFoldDB" id="A0A8S4ANR9"/>
<dbReference type="OrthoDB" id="1405595at2759"/>
<evidence type="ECO:0000313" key="15">
    <source>
        <dbReference type="EMBL" id="CAG5867356.1"/>
    </source>
</evidence>
<dbReference type="GO" id="GO:0000981">
    <property type="term" value="F:DNA-binding transcription factor activity, RNA polymerase II-specific"/>
    <property type="evidence" value="ECO:0007669"/>
    <property type="project" value="TreeGrafter"/>
</dbReference>
<evidence type="ECO:0000256" key="1">
    <source>
        <dbReference type="ARBA" id="ARBA00003767"/>
    </source>
</evidence>
<protein>
    <submittedName>
        <fullName evidence="15">(Atlantic silverside) hypothetical protein</fullName>
    </submittedName>
</protein>
<dbReference type="InterPro" id="IPR013087">
    <property type="entry name" value="Znf_C2H2_type"/>
</dbReference>
<feature type="compositionally biased region" description="Polar residues" evidence="12">
    <location>
        <begin position="230"/>
        <end position="239"/>
    </location>
</feature>
<keyword evidence="5 11" id="KW-0863">Zinc-finger</keyword>
<feature type="domain" description="BTB" evidence="13">
    <location>
        <begin position="33"/>
        <end position="106"/>
    </location>
</feature>
<dbReference type="SUPFAM" id="SSF54695">
    <property type="entry name" value="POZ domain"/>
    <property type="match status" value="1"/>
</dbReference>
<dbReference type="SMART" id="SM00355">
    <property type="entry name" value="ZnF_C2H2"/>
    <property type="match status" value="3"/>
</dbReference>
<comment type="subcellular location">
    <subcellularLocation>
        <location evidence="2">Nucleus</location>
    </subcellularLocation>
</comment>
<evidence type="ECO:0000256" key="3">
    <source>
        <dbReference type="ARBA" id="ARBA00022723"/>
    </source>
</evidence>
<evidence type="ECO:0000256" key="10">
    <source>
        <dbReference type="ARBA" id="ARBA00023242"/>
    </source>
</evidence>
<dbReference type="PROSITE" id="PS00028">
    <property type="entry name" value="ZINC_FINGER_C2H2_1"/>
    <property type="match status" value="3"/>
</dbReference>
<evidence type="ECO:0000256" key="4">
    <source>
        <dbReference type="ARBA" id="ARBA00022737"/>
    </source>
</evidence>
<proteinExistence type="predicted"/>
<keyword evidence="16" id="KW-1185">Reference proteome</keyword>
<dbReference type="InterPro" id="IPR011333">
    <property type="entry name" value="SKP1/BTB/POZ_sf"/>
</dbReference>
<dbReference type="InterPro" id="IPR000210">
    <property type="entry name" value="BTB/POZ_dom"/>
</dbReference>
<keyword evidence="4" id="KW-0677">Repeat</keyword>
<evidence type="ECO:0000313" key="16">
    <source>
        <dbReference type="Proteomes" id="UP000677803"/>
    </source>
</evidence>
<dbReference type="SUPFAM" id="SSF57667">
    <property type="entry name" value="beta-beta-alpha zinc fingers"/>
    <property type="match status" value="2"/>
</dbReference>